<name>A0A9D4Z3F6_ADICA</name>
<dbReference type="InterPro" id="IPR001932">
    <property type="entry name" value="PPM-type_phosphatase-like_dom"/>
</dbReference>
<sequence>MQGHRVQSSKVVEEESGQGQTSEQTQPQAVYGYCVLRAALEGSDVGMRRDFVKVEMTRRPGGVAGTEEEIALFGVFDDHGGGEVGQRLASTLFENILREGGLWSDPAGATRDAYLLTDRALLARGVHGGATAVTAMLMHAGARLIVANIGDARAALCKDGLAVQLSVDHSPSCPVERANVEMRGGVVTTFPGDLARVDGQLAVSRAFGDAGLKEHLSAKPDVSDLLVDMSCEFLVLGSNGLWAAFPSNQVAMDLIKGIPDPLTAATHLAHQARECGSGDEISCIVIRFREL</sequence>
<evidence type="ECO:0000256" key="1">
    <source>
        <dbReference type="SAM" id="MobiDB-lite"/>
    </source>
</evidence>
<reference evidence="3" key="1">
    <citation type="submission" date="2021-01" db="EMBL/GenBank/DDBJ databases">
        <title>Adiantum capillus-veneris genome.</title>
        <authorList>
            <person name="Fang Y."/>
            <person name="Liao Q."/>
        </authorList>
    </citation>
    <scope>NUCLEOTIDE SEQUENCE</scope>
    <source>
        <strain evidence="3">H3</strain>
        <tissue evidence="3">Leaf</tissue>
    </source>
</reference>
<dbReference type="Pfam" id="PF00481">
    <property type="entry name" value="PP2C"/>
    <property type="match status" value="1"/>
</dbReference>
<dbReference type="SMART" id="SM00332">
    <property type="entry name" value="PP2Cc"/>
    <property type="match status" value="1"/>
</dbReference>
<dbReference type="InterPro" id="IPR036457">
    <property type="entry name" value="PPM-type-like_dom_sf"/>
</dbReference>
<dbReference type="PROSITE" id="PS51746">
    <property type="entry name" value="PPM_2"/>
    <property type="match status" value="1"/>
</dbReference>
<dbReference type="CDD" id="cd00143">
    <property type="entry name" value="PP2Cc"/>
    <property type="match status" value="1"/>
</dbReference>
<feature type="region of interest" description="Disordered" evidence="1">
    <location>
        <begin position="1"/>
        <end position="25"/>
    </location>
</feature>
<protein>
    <recommendedName>
        <fullName evidence="2">PPM-type phosphatase domain-containing protein</fullName>
    </recommendedName>
</protein>
<evidence type="ECO:0000259" key="2">
    <source>
        <dbReference type="PROSITE" id="PS51746"/>
    </source>
</evidence>
<dbReference type="Proteomes" id="UP000886520">
    <property type="component" value="Chromosome 25"/>
</dbReference>
<keyword evidence="4" id="KW-1185">Reference proteome</keyword>
<dbReference type="InterPro" id="IPR015655">
    <property type="entry name" value="PP2C"/>
</dbReference>
<dbReference type="PANTHER" id="PTHR47992">
    <property type="entry name" value="PROTEIN PHOSPHATASE"/>
    <property type="match status" value="1"/>
</dbReference>
<comment type="caution">
    <text evidence="3">The sequence shown here is derived from an EMBL/GenBank/DDBJ whole genome shotgun (WGS) entry which is preliminary data.</text>
</comment>
<dbReference type="EMBL" id="JABFUD020000025">
    <property type="protein sequence ID" value="KAI5059770.1"/>
    <property type="molecule type" value="Genomic_DNA"/>
</dbReference>
<accession>A0A9D4Z3F6</accession>
<feature type="domain" description="PPM-type phosphatase" evidence="2">
    <location>
        <begin position="44"/>
        <end position="288"/>
    </location>
</feature>
<dbReference type="SUPFAM" id="SSF81606">
    <property type="entry name" value="PP2C-like"/>
    <property type="match status" value="1"/>
</dbReference>
<organism evidence="3 4">
    <name type="scientific">Adiantum capillus-veneris</name>
    <name type="common">Maidenhair fern</name>
    <dbReference type="NCBI Taxonomy" id="13818"/>
    <lineage>
        <taxon>Eukaryota</taxon>
        <taxon>Viridiplantae</taxon>
        <taxon>Streptophyta</taxon>
        <taxon>Embryophyta</taxon>
        <taxon>Tracheophyta</taxon>
        <taxon>Polypodiopsida</taxon>
        <taxon>Polypodiidae</taxon>
        <taxon>Polypodiales</taxon>
        <taxon>Pteridineae</taxon>
        <taxon>Pteridaceae</taxon>
        <taxon>Vittarioideae</taxon>
        <taxon>Adiantum</taxon>
    </lineage>
</organism>
<dbReference type="Gene3D" id="3.60.40.10">
    <property type="entry name" value="PPM-type phosphatase domain"/>
    <property type="match status" value="1"/>
</dbReference>
<dbReference type="OrthoDB" id="10264738at2759"/>
<gene>
    <name evidence="3" type="ORF">GOP47_0026089</name>
</gene>
<dbReference type="GO" id="GO:0004722">
    <property type="term" value="F:protein serine/threonine phosphatase activity"/>
    <property type="evidence" value="ECO:0007669"/>
    <property type="project" value="InterPro"/>
</dbReference>
<feature type="compositionally biased region" description="Polar residues" evidence="1">
    <location>
        <begin position="1"/>
        <end position="10"/>
    </location>
</feature>
<proteinExistence type="predicted"/>
<evidence type="ECO:0000313" key="4">
    <source>
        <dbReference type="Proteomes" id="UP000886520"/>
    </source>
</evidence>
<evidence type="ECO:0000313" key="3">
    <source>
        <dbReference type="EMBL" id="KAI5059770.1"/>
    </source>
</evidence>
<dbReference type="AlphaFoldDB" id="A0A9D4Z3F6"/>